<name>A0A2W1KPM3_ACIFR</name>
<accession>A0A2W1KPM3</accession>
<dbReference type="OrthoDB" id="1074493at2"/>
<organism evidence="1 2">
    <name type="scientific">Acidithiobacillus ferrooxidans</name>
    <name type="common">Thiobacillus ferrooxidans</name>
    <dbReference type="NCBI Taxonomy" id="920"/>
    <lineage>
        <taxon>Bacteria</taxon>
        <taxon>Pseudomonadati</taxon>
        <taxon>Pseudomonadota</taxon>
        <taxon>Acidithiobacillia</taxon>
        <taxon>Acidithiobacillales</taxon>
        <taxon>Acidithiobacillaceae</taxon>
        <taxon>Acidithiobacillus</taxon>
    </lineage>
</organism>
<reference evidence="1 2" key="1">
    <citation type="submission" date="2018-06" db="EMBL/GenBank/DDBJ databases">
        <title>Draft sequence of Acidithiobacillus ferrooxidans CCM 4253.</title>
        <authorList>
            <person name="Moya-Beltran A."/>
            <person name="Castro M."/>
            <person name="Covarrubias P.C."/>
            <person name="Issotta F."/>
            <person name="Janiczek O."/>
            <person name="Mandl M."/>
            <person name="Kucera J."/>
            <person name="Quatrini R."/>
        </authorList>
    </citation>
    <scope>NUCLEOTIDE SEQUENCE [LARGE SCALE GENOMIC DNA]</scope>
    <source>
        <strain evidence="1 2">CCM 4253</strain>
    </source>
</reference>
<evidence type="ECO:0000313" key="2">
    <source>
        <dbReference type="Proteomes" id="UP000248886"/>
    </source>
</evidence>
<comment type="caution">
    <text evidence="1">The sequence shown here is derived from an EMBL/GenBank/DDBJ whole genome shotgun (WGS) entry which is preliminary data.</text>
</comment>
<evidence type="ECO:0000313" key="1">
    <source>
        <dbReference type="EMBL" id="PZD81237.1"/>
    </source>
</evidence>
<gene>
    <name evidence="1" type="ORF">DN052_08095</name>
</gene>
<dbReference type="EMBL" id="QKQP01000002">
    <property type="protein sequence ID" value="PZD81237.1"/>
    <property type="molecule type" value="Genomic_DNA"/>
</dbReference>
<dbReference type="AlphaFoldDB" id="A0A2W1KPM3"/>
<sequence>MNELRQKLVETALAWERAFGNAPSITSALSEFDAAALVGCTAEEYSASMQGKTSVQKGFDFEFKGSRYQVKGNRPSGKPGSFVTLVPKAKNYDWDFLVWVLYNTQYEIQEAWLWEVSAYIAAFYSIKRLSPSHYRQGKRLA</sequence>
<dbReference type="Proteomes" id="UP000248886">
    <property type="component" value="Unassembled WGS sequence"/>
</dbReference>
<protein>
    <submittedName>
        <fullName evidence="1">Uncharacterized protein</fullName>
    </submittedName>
</protein>
<dbReference type="RefSeq" id="WP_012536637.1">
    <property type="nucleotide sequence ID" value="NZ_AP025160.1"/>
</dbReference>
<proteinExistence type="predicted"/>